<organism evidence="1">
    <name type="scientific">marine sediment metagenome</name>
    <dbReference type="NCBI Taxonomy" id="412755"/>
    <lineage>
        <taxon>unclassified sequences</taxon>
        <taxon>metagenomes</taxon>
        <taxon>ecological metagenomes</taxon>
    </lineage>
</organism>
<name>A0A0F9L0X0_9ZZZZ</name>
<accession>A0A0F9L0X0</accession>
<sequence>MVQEYTVYSCDICKNQVQVPLDDYQTMTRPFTQEFEKKIKSLEVGDSGSYGNAETCINCVNDLVSYIENKMMRKDEFRR</sequence>
<dbReference type="EMBL" id="LAZR01008148">
    <property type="protein sequence ID" value="KKM80631.1"/>
    <property type="molecule type" value="Genomic_DNA"/>
</dbReference>
<comment type="caution">
    <text evidence="1">The sequence shown here is derived from an EMBL/GenBank/DDBJ whole genome shotgun (WGS) entry which is preliminary data.</text>
</comment>
<dbReference type="AlphaFoldDB" id="A0A0F9L0X0"/>
<protein>
    <submittedName>
        <fullName evidence="1">Uncharacterized protein</fullName>
    </submittedName>
</protein>
<reference evidence="1" key="1">
    <citation type="journal article" date="2015" name="Nature">
        <title>Complex archaea that bridge the gap between prokaryotes and eukaryotes.</title>
        <authorList>
            <person name="Spang A."/>
            <person name="Saw J.H."/>
            <person name="Jorgensen S.L."/>
            <person name="Zaremba-Niedzwiedzka K."/>
            <person name="Martijn J."/>
            <person name="Lind A.E."/>
            <person name="van Eijk R."/>
            <person name="Schleper C."/>
            <person name="Guy L."/>
            <person name="Ettema T.J."/>
        </authorList>
    </citation>
    <scope>NUCLEOTIDE SEQUENCE</scope>
</reference>
<proteinExistence type="predicted"/>
<evidence type="ECO:0000313" key="1">
    <source>
        <dbReference type="EMBL" id="KKM80631.1"/>
    </source>
</evidence>
<gene>
    <name evidence="1" type="ORF">LCGC14_1337810</name>
</gene>